<keyword evidence="16" id="KW-0325">Glycoprotein</keyword>
<feature type="region of interest" description="Disordered" evidence="19">
    <location>
        <begin position="201"/>
        <end position="226"/>
    </location>
</feature>
<evidence type="ECO:0000256" key="5">
    <source>
        <dbReference type="ARBA" id="ARBA00022679"/>
    </source>
</evidence>
<dbReference type="GO" id="GO:0004521">
    <property type="term" value="F:RNA endonuclease activity"/>
    <property type="evidence" value="ECO:0007669"/>
    <property type="project" value="InterPro"/>
</dbReference>
<feature type="region of interest" description="Disordered" evidence="19">
    <location>
        <begin position="787"/>
        <end position="882"/>
    </location>
</feature>
<keyword evidence="4" id="KW-0723">Serine/threonine-protein kinase</keyword>
<feature type="compositionally biased region" description="Low complexity" evidence="19">
    <location>
        <begin position="814"/>
        <end position="830"/>
    </location>
</feature>
<feature type="compositionally biased region" description="Basic residues" evidence="19">
    <location>
        <begin position="834"/>
        <end position="847"/>
    </location>
</feature>
<evidence type="ECO:0000256" key="8">
    <source>
        <dbReference type="ARBA" id="ARBA00022729"/>
    </source>
</evidence>
<feature type="domain" description="KEN" evidence="22">
    <location>
        <begin position="1498"/>
        <end position="1631"/>
    </location>
</feature>
<evidence type="ECO:0000256" key="18">
    <source>
        <dbReference type="ARBA" id="ARBA00048977"/>
    </source>
</evidence>
<dbReference type="GO" id="GO:0070059">
    <property type="term" value="P:intrinsic apoptotic signaling pathway in response to endoplasmic reticulum stress"/>
    <property type="evidence" value="ECO:0007669"/>
    <property type="project" value="TreeGrafter"/>
</dbReference>
<comment type="catalytic activity">
    <reaction evidence="18">
        <text>L-seryl-[protein] + ATP = O-phospho-L-seryl-[protein] + ADP + H(+)</text>
        <dbReference type="Rhea" id="RHEA:17989"/>
        <dbReference type="Rhea" id="RHEA-COMP:9863"/>
        <dbReference type="Rhea" id="RHEA-COMP:11604"/>
        <dbReference type="ChEBI" id="CHEBI:15378"/>
        <dbReference type="ChEBI" id="CHEBI:29999"/>
        <dbReference type="ChEBI" id="CHEBI:30616"/>
        <dbReference type="ChEBI" id="CHEBI:83421"/>
        <dbReference type="ChEBI" id="CHEBI:456216"/>
        <dbReference type="EC" id="2.7.11.1"/>
    </reaction>
    <physiologicalReaction direction="left-to-right" evidence="18">
        <dbReference type="Rhea" id="RHEA:17990"/>
    </physiologicalReaction>
</comment>
<feature type="region of interest" description="Disordered" evidence="19">
    <location>
        <begin position="1"/>
        <end position="37"/>
    </location>
</feature>
<dbReference type="Gene3D" id="3.30.200.20">
    <property type="entry name" value="Phosphorylase Kinase, domain 1"/>
    <property type="match status" value="1"/>
</dbReference>
<dbReference type="InterPro" id="IPR000719">
    <property type="entry name" value="Prot_kinase_dom"/>
</dbReference>
<evidence type="ECO:0000256" key="14">
    <source>
        <dbReference type="ARBA" id="ARBA00022989"/>
    </source>
</evidence>
<dbReference type="SMART" id="SM00220">
    <property type="entry name" value="S_TKc"/>
    <property type="match status" value="1"/>
</dbReference>
<feature type="compositionally biased region" description="Basic residues" evidence="19">
    <location>
        <begin position="1012"/>
        <end position="1025"/>
    </location>
</feature>
<evidence type="ECO:0000256" key="10">
    <source>
        <dbReference type="ARBA" id="ARBA00022777"/>
    </source>
</evidence>
<dbReference type="GO" id="GO:0046872">
    <property type="term" value="F:metal ion binding"/>
    <property type="evidence" value="ECO:0007669"/>
    <property type="project" value="UniProtKB-KW"/>
</dbReference>
<dbReference type="GO" id="GO:1990604">
    <property type="term" value="C:IRE1-TRAF2-ASK1 complex"/>
    <property type="evidence" value="ECO:0007669"/>
    <property type="project" value="TreeGrafter"/>
</dbReference>
<dbReference type="SMART" id="SM00580">
    <property type="entry name" value="PUG"/>
    <property type="match status" value="1"/>
</dbReference>
<dbReference type="GO" id="GO:0016787">
    <property type="term" value="F:hydrolase activity"/>
    <property type="evidence" value="ECO:0007669"/>
    <property type="project" value="UniProtKB-KW"/>
</dbReference>
<dbReference type="FunFam" id="3.30.200.20:FF:000077">
    <property type="entry name" value="Putative Serine/threonine-protein kinase/endoribonuclease IRE1"/>
    <property type="match status" value="1"/>
</dbReference>
<dbReference type="InterPro" id="IPR011047">
    <property type="entry name" value="Quinoprotein_ADH-like_sf"/>
</dbReference>
<feature type="region of interest" description="Disordered" evidence="19">
    <location>
        <begin position="125"/>
        <end position="186"/>
    </location>
</feature>
<feature type="region of interest" description="Disordered" evidence="19">
    <location>
        <begin position="493"/>
        <end position="535"/>
    </location>
</feature>
<protein>
    <recommendedName>
        <fullName evidence="3">non-specific serine/threonine protein kinase</fullName>
        <ecNumber evidence="3">2.7.11.1</ecNumber>
    </recommendedName>
</protein>
<dbReference type="GO" id="GO:0004674">
    <property type="term" value="F:protein serine/threonine kinase activity"/>
    <property type="evidence" value="ECO:0007669"/>
    <property type="project" value="UniProtKB-KW"/>
</dbReference>
<proteinExistence type="predicted"/>
<evidence type="ECO:0000256" key="13">
    <source>
        <dbReference type="ARBA" id="ARBA00022842"/>
    </source>
</evidence>
<dbReference type="Gene3D" id="2.130.10.10">
    <property type="entry name" value="YVTN repeat-like/Quinoprotein amine dehydrogenase"/>
    <property type="match status" value="1"/>
</dbReference>
<dbReference type="EC" id="2.7.11.1" evidence="3"/>
<dbReference type="EMBL" id="DF196776">
    <property type="protein sequence ID" value="GAC74110.1"/>
    <property type="molecule type" value="Genomic_DNA"/>
</dbReference>
<evidence type="ECO:0000259" key="22">
    <source>
        <dbReference type="PROSITE" id="PS51392"/>
    </source>
</evidence>
<evidence type="ECO:0000256" key="2">
    <source>
        <dbReference type="ARBA" id="ARBA00004479"/>
    </source>
</evidence>
<feature type="compositionally biased region" description="Polar residues" evidence="19">
    <location>
        <begin position="1393"/>
        <end position="1405"/>
    </location>
</feature>
<keyword evidence="7" id="KW-0479">Metal-binding</keyword>
<feature type="region of interest" description="Disordered" evidence="19">
    <location>
        <begin position="1389"/>
        <end position="1411"/>
    </location>
</feature>
<dbReference type="InterPro" id="IPR003903">
    <property type="entry name" value="UIM_dom"/>
</dbReference>
<evidence type="ECO:0000256" key="11">
    <source>
        <dbReference type="ARBA" id="ARBA00022801"/>
    </source>
</evidence>
<dbReference type="InterPro" id="IPR010513">
    <property type="entry name" value="KEN_dom"/>
</dbReference>
<keyword evidence="12" id="KW-0067">ATP-binding</keyword>
<dbReference type="PANTHER" id="PTHR13954">
    <property type="entry name" value="IRE1-RELATED"/>
    <property type="match status" value="1"/>
</dbReference>
<keyword evidence="10" id="KW-0418">Kinase</keyword>
<dbReference type="SUPFAM" id="SSF50998">
    <property type="entry name" value="Quinoprotein alcohol dehydrogenase-like"/>
    <property type="match status" value="1"/>
</dbReference>
<comment type="catalytic activity">
    <reaction evidence="17">
        <text>L-threonyl-[protein] + ATP = O-phospho-L-threonyl-[protein] + ADP + H(+)</text>
        <dbReference type="Rhea" id="RHEA:46608"/>
        <dbReference type="Rhea" id="RHEA-COMP:11060"/>
        <dbReference type="Rhea" id="RHEA-COMP:11605"/>
        <dbReference type="ChEBI" id="CHEBI:15378"/>
        <dbReference type="ChEBI" id="CHEBI:30013"/>
        <dbReference type="ChEBI" id="CHEBI:30616"/>
        <dbReference type="ChEBI" id="CHEBI:61977"/>
        <dbReference type="ChEBI" id="CHEBI:456216"/>
        <dbReference type="EC" id="2.7.11.1"/>
    </reaction>
    <physiologicalReaction direction="left-to-right" evidence="17">
        <dbReference type="Rhea" id="RHEA:46609"/>
    </physiologicalReaction>
</comment>
<feature type="compositionally biased region" description="Basic and acidic residues" evidence="19">
    <location>
        <begin position="139"/>
        <end position="149"/>
    </location>
</feature>
<dbReference type="PROSITE" id="PS50330">
    <property type="entry name" value="UIM"/>
    <property type="match status" value="1"/>
</dbReference>
<feature type="compositionally biased region" description="Acidic residues" evidence="19">
    <location>
        <begin position="993"/>
        <end position="1005"/>
    </location>
</feature>
<dbReference type="FunFam" id="1.10.510.10:FF:000572">
    <property type="entry name" value="Serine/threonine-protein kinase/endoribonuclease IRE1"/>
    <property type="match status" value="1"/>
</dbReference>
<comment type="cofactor">
    <cofactor evidence="1">
        <name>Mg(2+)</name>
        <dbReference type="ChEBI" id="CHEBI:18420"/>
    </cofactor>
</comment>
<feature type="region of interest" description="Disordered" evidence="19">
    <location>
        <begin position="725"/>
        <end position="751"/>
    </location>
</feature>
<keyword evidence="14 20" id="KW-1133">Transmembrane helix</keyword>
<dbReference type="InterPro" id="IPR038357">
    <property type="entry name" value="KEN_sf"/>
</dbReference>
<dbReference type="Pfam" id="PF00069">
    <property type="entry name" value="Pkinase"/>
    <property type="match status" value="1"/>
</dbReference>
<evidence type="ECO:0000256" key="17">
    <source>
        <dbReference type="ARBA" id="ARBA00048659"/>
    </source>
</evidence>
<keyword evidence="11" id="KW-0378">Hydrolase</keyword>
<dbReference type="PANTHER" id="PTHR13954:SF6">
    <property type="entry name" value="NON-SPECIFIC SERINE_THREONINE PROTEIN KINASE"/>
    <property type="match status" value="1"/>
</dbReference>
<keyword evidence="8" id="KW-0732">Signal</keyword>
<feature type="compositionally biased region" description="Low complexity" evidence="19">
    <location>
        <begin position="1091"/>
        <end position="1107"/>
    </location>
</feature>
<feature type="transmembrane region" description="Helical" evidence="20">
    <location>
        <begin position="89"/>
        <end position="108"/>
    </location>
</feature>
<dbReference type="PROSITE" id="PS00108">
    <property type="entry name" value="PROTEIN_KINASE_ST"/>
    <property type="match status" value="1"/>
</dbReference>
<evidence type="ECO:0000256" key="1">
    <source>
        <dbReference type="ARBA" id="ARBA00001946"/>
    </source>
</evidence>
<dbReference type="PROSITE" id="PS50011">
    <property type="entry name" value="PROTEIN_KINASE_DOM"/>
    <property type="match status" value="1"/>
</dbReference>
<evidence type="ECO:0000256" key="4">
    <source>
        <dbReference type="ARBA" id="ARBA00022527"/>
    </source>
</evidence>
<dbReference type="CDD" id="cd09769">
    <property type="entry name" value="Luminal_IRE1"/>
    <property type="match status" value="1"/>
</dbReference>
<feature type="compositionally biased region" description="Low complexity" evidence="19">
    <location>
        <begin position="25"/>
        <end position="34"/>
    </location>
</feature>
<dbReference type="GO" id="GO:0006397">
    <property type="term" value="P:mRNA processing"/>
    <property type="evidence" value="ECO:0007669"/>
    <property type="project" value="InterPro"/>
</dbReference>
<feature type="compositionally biased region" description="Basic residues" evidence="19">
    <location>
        <begin position="201"/>
        <end position="211"/>
    </location>
</feature>
<dbReference type="PROSITE" id="PS51392">
    <property type="entry name" value="KEN"/>
    <property type="match status" value="1"/>
</dbReference>
<accession>M9M215</accession>
<feature type="region of interest" description="Disordered" evidence="19">
    <location>
        <begin position="966"/>
        <end position="1141"/>
    </location>
</feature>
<dbReference type="FunFam" id="1.20.1440.180:FF:000002">
    <property type="entry name" value="Serine/threonine-protein kinase/endoribonuclease IRE1"/>
    <property type="match status" value="1"/>
</dbReference>
<dbReference type="Gene3D" id="1.10.510.10">
    <property type="entry name" value="Transferase(Phosphotransferase) domain 1"/>
    <property type="match status" value="1"/>
</dbReference>
<evidence type="ECO:0000256" key="7">
    <source>
        <dbReference type="ARBA" id="ARBA00022723"/>
    </source>
</evidence>
<dbReference type="CDD" id="cd13982">
    <property type="entry name" value="STKc_IRE1"/>
    <property type="match status" value="1"/>
</dbReference>
<dbReference type="GO" id="GO:0036498">
    <property type="term" value="P:IRE1-mediated unfolded protein response"/>
    <property type="evidence" value="ECO:0007669"/>
    <property type="project" value="UniProtKB-ARBA"/>
</dbReference>
<dbReference type="InterPro" id="IPR011009">
    <property type="entry name" value="Kinase-like_dom_sf"/>
</dbReference>
<keyword evidence="15 20" id="KW-0472">Membrane</keyword>
<keyword evidence="13" id="KW-0460">Magnesium</keyword>
<dbReference type="Proteomes" id="UP000011976">
    <property type="component" value="Unassembled WGS sequence"/>
</dbReference>
<keyword evidence="5" id="KW-0808">Transferase</keyword>
<feature type="compositionally biased region" description="Low complexity" evidence="19">
    <location>
        <begin position="167"/>
        <end position="178"/>
    </location>
</feature>
<dbReference type="Pfam" id="PF06479">
    <property type="entry name" value="Ribonuc_2-5A"/>
    <property type="match status" value="1"/>
</dbReference>
<evidence type="ECO:0000256" key="3">
    <source>
        <dbReference type="ARBA" id="ARBA00012513"/>
    </source>
</evidence>
<feature type="compositionally biased region" description="Low complexity" evidence="19">
    <location>
        <begin position="125"/>
        <end position="138"/>
    </location>
</feature>
<feature type="compositionally biased region" description="Low complexity" evidence="19">
    <location>
        <begin position="973"/>
        <end position="992"/>
    </location>
</feature>
<evidence type="ECO:0000256" key="9">
    <source>
        <dbReference type="ARBA" id="ARBA00022741"/>
    </source>
</evidence>
<dbReference type="Gene3D" id="1.20.1440.180">
    <property type="entry name" value="KEN domain"/>
    <property type="match status" value="1"/>
</dbReference>
<evidence type="ECO:0000256" key="19">
    <source>
        <dbReference type="SAM" id="MobiDB-lite"/>
    </source>
</evidence>
<evidence type="ECO:0000313" key="24">
    <source>
        <dbReference type="Proteomes" id="UP000011976"/>
    </source>
</evidence>
<dbReference type="InterPro" id="IPR018391">
    <property type="entry name" value="PQQ_b-propeller_rpt"/>
</dbReference>
<evidence type="ECO:0000259" key="21">
    <source>
        <dbReference type="PROSITE" id="PS50011"/>
    </source>
</evidence>
<evidence type="ECO:0000256" key="6">
    <source>
        <dbReference type="ARBA" id="ARBA00022692"/>
    </source>
</evidence>
<name>M9M215_PSEA3</name>
<dbReference type="STRING" id="1151754.M9M215"/>
<dbReference type="SUPFAM" id="SSF56112">
    <property type="entry name" value="Protein kinase-like (PK-like)"/>
    <property type="match status" value="1"/>
</dbReference>
<evidence type="ECO:0000256" key="20">
    <source>
        <dbReference type="SAM" id="Phobius"/>
    </source>
</evidence>
<feature type="compositionally biased region" description="Low complexity" evidence="19">
    <location>
        <begin position="1026"/>
        <end position="1036"/>
    </location>
</feature>
<feature type="domain" description="Protein kinase" evidence="21">
    <location>
        <begin position="1205"/>
        <end position="1495"/>
    </location>
</feature>
<keyword evidence="6 20" id="KW-0812">Transmembrane</keyword>
<dbReference type="GO" id="GO:0051082">
    <property type="term" value="F:unfolded protein binding"/>
    <property type="evidence" value="ECO:0007669"/>
    <property type="project" value="TreeGrafter"/>
</dbReference>
<dbReference type="CDD" id="cd10422">
    <property type="entry name" value="RNase_Ire1"/>
    <property type="match status" value="1"/>
</dbReference>
<dbReference type="InterPro" id="IPR008271">
    <property type="entry name" value="Ser/Thr_kinase_AS"/>
</dbReference>
<evidence type="ECO:0000256" key="15">
    <source>
        <dbReference type="ARBA" id="ARBA00023136"/>
    </source>
</evidence>
<dbReference type="OrthoDB" id="63989at2759"/>
<sequence length="1636" mass="176099">MQRLETGQKKGVADGEVARRPEPFSSSSSSSSRSQAKPCEQLAAGWLAAAAAPRDAKAKAANLERRRSIHRFIASHNCLLAFTRSRLGWLGPTHFILINLFVAAIFCVPSRLAHLITRASLPFLPSSRSSSVVEPSAVEQRRDIRDAPHHVGHTTAAFHDRPFAHNSSSDASSGSSSDTTLPMASPTALAPPAAMKLFHLPRARQRSRPVHHPTVAPMRTRKPTRTSKRDNSIFFLQLIVWTLVAVLFDAFSGVSAVTAPSSIDAAAGLVDDPNASTSAAVHHRELVRPGRHHQLASAGSRFRGITPTRPASVSDLVLAKTVVLTTVEGGLYALDRETGKQLWSLSPHSSHESDSLLRPLVTALYGKDQKSFAELAQGGRTFASPLSESSPLLDNGGIYIVEPSSAGDIYVLSSANPGAGSAASLSGEPGSVQLDKLPLTLPQLVELSPFSFAGDDTRVFVGQKQTTLVELNIQTGELGAVFGGRQAGVWCGAQAHDLDPNPDASSARGGSSQSYPDADACIDDEPTLSGSSSKSTSQLAYIGRTDYTLNIHSRSSPEALQTLHFSTFAPNAGDRDVQILWAQADHPDHRAILGMPEEGSVVCFNLTEADRASRHGASRDDGTRALWSSELRASLAGVFDVVYPAPHLQNTKSLSRPILVPHPSIPLHRIFPQIGDGRDQESGGFGDASPLRRSAYLGIAGDSLYAMSSHRFPLVAFTSKAAAGLPDGAGSPSDSQTWTPGLPPSQRDWAHQGQQKCASFGCWLGSYSLQVDPSAEGRLRDSLLGSHPTLEIDGGQPRLSIGDRPAFGSDTRPSNVNDSEHSSSASSQPSRTPAGRKKASPKTRRPGSRGSPGESDVDSNADSDVSSGKPRRPSDPLSDGSSRSWKARLAIILLQVIGVLVVSVLAGATYLGLQEQKARAERQAAEIAKGVVWIPVLKEDEAGFAGEAGAEKIRAEEERQLQQAIALSKKDVASSSKSKPASGTSARAVSAEVNEDDDEDAEEAQEGAGSSSKKKQNKRRRRGKRAGAAVAAKAAKTNGAEGSPEPVDANESAEAGPDGDVDAKTSKSEDDNDDMTASPSRPLKAAKESEPSSASRTSVSDSVSSNSNDDEEPLTPRKPTAERRTGKRNGTSTLRSAIKASDSLQRAQELMSPQMRSPLLNTGWGGFEEEDAASVGRAAAQIAASGASQFAGAAPNNGISTSSLSISDEVLGYGSSGTVVFRGTFQGRAVAVKRLLRDFVHVASKEVSLLESADNHPNVIRYFYKELTPSFLFIALELCPASLAEVVERPADYRDLSNLLDPKRALHQITSGLRHLHSLSIVHRDIKPQNILVATSTNGKHLKMLLSDFGLSKRLDGGAQTSFSQTVNNPGGTVGWRAPEILRGDVNLDAGSESESSMGNNPKASSSREEKQRLTRAVDIFALGCLAYYVLSNGDHPFGSRFEREMNIIRKRVDLSRLDGLGEEGHEAQDLVLNMVSHDPRHRPSAAEVLTHPYFWDPNKRLNFLQDASDRFEIMEKDPPTAALVLLESKARNVLGNDWHRRCDKMFLDNLGKFRKYDPASVQDLLRAMRNKKHHYQDLPPTLKKILGSLPDGYLNYFTRRFPELFLHVYNTVVQQPLIRTEPVFREYFHCAEPEH</sequence>
<dbReference type="SMART" id="SM00564">
    <property type="entry name" value="PQQ"/>
    <property type="match status" value="1"/>
</dbReference>
<dbReference type="InterPro" id="IPR015943">
    <property type="entry name" value="WD40/YVTN_repeat-like_dom_sf"/>
</dbReference>
<dbReference type="GO" id="GO:0005524">
    <property type="term" value="F:ATP binding"/>
    <property type="evidence" value="ECO:0007669"/>
    <property type="project" value="UniProtKB-KW"/>
</dbReference>
<evidence type="ECO:0000313" key="23">
    <source>
        <dbReference type="EMBL" id="GAC74110.1"/>
    </source>
</evidence>
<organism evidence="23 24">
    <name type="scientific">Pseudozyma antarctica (strain T-34)</name>
    <name type="common">Yeast</name>
    <name type="synonym">Candida antarctica</name>
    <dbReference type="NCBI Taxonomy" id="1151754"/>
    <lineage>
        <taxon>Eukaryota</taxon>
        <taxon>Fungi</taxon>
        <taxon>Dikarya</taxon>
        <taxon>Basidiomycota</taxon>
        <taxon>Ustilaginomycotina</taxon>
        <taxon>Ustilaginomycetes</taxon>
        <taxon>Ustilaginales</taxon>
        <taxon>Ustilaginaceae</taxon>
        <taxon>Moesziomyces</taxon>
    </lineage>
</organism>
<feature type="compositionally biased region" description="Basic and acidic residues" evidence="19">
    <location>
        <begin position="1"/>
        <end position="22"/>
    </location>
</feature>
<keyword evidence="9" id="KW-0547">Nucleotide-binding</keyword>
<reference evidence="24" key="1">
    <citation type="journal article" date="2013" name="Genome Announc.">
        <title>Genome sequence of the basidiomycetous yeast Pseudozyma antarctica T-34, a producer of the glycolipid biosurfactants mannosylerythritol lipids.</title>
        <authorList>
            <person name="Morita T."/>
            <person name="Koike H."/>
            <person name="Koyama Y."/>
            <person name="Hagiwara H."/>
            <person name="Ito E."/>
            <person name="Fukuoka T."/>
            <person name="Imura T."/>
            <person name="Machida M."/>
            <person name="Kitamoto D."/>
        </authorList>
    </citation>
    <scope>NUCLEOTIDE SEQUENCE [LARGE SCALE GENOMIC DNA]</scope>
    <source>
        <strain evidence="24">T-34</strain>
    </source>
</reference>
<gene>
    <name evidence="23" type="ORF">PANT_10d00018</name>
</gene>
<dbReference type="InterPro" id="IPR045133">
    <property type="entry name" value="IRE1/2-like"/>
</dbReference>
<evidence type="ECO:0000256" key="16">
    <source>
        <dbReference type="ARBA" id="ARBA00023180"/>
    </source>
</evidence>
<evidence type="ECO:0000256" key="12">
    <source>
        <dbReference type="ARBA" id="ARBA00022840"/>
    </source>
</evidence>
<comment type="subcellular location">
    <subcellularLocation>
        <location evidence="2">Membrane</location>
        <topology evidence="2">Single-pass type I membrane protein</topology>
    </subcellularLocation>
</comment>